<dbReference type="InterPro" id="IPR001304">
    <property type="entry name" value="C-type_lectin-like"/>
</dbReference>
<evidence type="ECO:0000256" key="4">
    <source>
        <dbReference type="PROSITE-ProRule" id="PRU00076"/>
    </source>
</evidence>
<feature type="domain" description="EGF-like" evidence="6">
    <location>
        <begin position="309"/>
        <end position="347"/>
    </location>
</feature>
<evidence type="ECO:0008006" key="9">
    <source>
        <dbReference type="Google" id="ProtNLM"/>
    </source>
</evidence>
<accession>C3ZK82</accession>
<dbReference type="InterPro" id="IPR000152">
    <property type="entry name" value="EGF-type_Asp/Asn_hydroxyl_site"/>
</dbReference>
<feature type="disulfide bond" evidence="4">
    <location>
        <begin position="375"/>
        <end position="384"/>
    </location>
</feature>
<sequence length="422" mass="45071">MWGFMLLFVAVIASLDSSVGQEYLTTVDTWSFFKVQASGQMTNANVKATCEAAGMRYPCYHSGTDGCTSAWTPGCITFDDAGFSYRTHSVLSAKLCGSTDGYGSRCEPLDDTFVYMPIYVPALDSSWGVDYQTHTYGLYGANYHNKYALCADINECSSAPCRNGATCQDGANSFTCQCVPGYVGTLCVTALFSGQCYQFSSDALSHPEAQQACSTNSGHLADVKDVHQHIFLTDGMTTTTGASNWLGMKLEPVYSLKNSDGSAAQGPLQLSTAQPPSHCDLCVLLNSSNSFQAEPASCTEQHNYVCQSDIKSCEPNVCQNGGNCTSCFGGSSTFCDCPDGFDGKFCEMNIDECASNPCQNGGTCHDDVNSYRCSCLPGYTGDNCESAGSTRMMEPYQCSSASCPEGLYCKEEGPASFSCRAG</sequence>
<dbReference type="SUPFAM" id="SSF56436">
    <property type="entry name" value="C-type lectin-like"/>
    <property type="match status" value="1"/>
</dbReference>
<feature type="disulfide bond" evidence="4">
    <location>
        <begin position="318"/>
        <end position="335"/>
    </location>
</feature>
<dbReference type="STRING" id="7739.C3ZK82"/>
<evidence type="ECO:0000313" key="8">
    <source>
        <dbReference type="EMBL" id="EEN46981.1"/>
    </source>
</evidence>
<keyword evidence="2" id="KW-0677">Repeat</keyword>
<keyword evidence="3 4" id="KW-1015">Disulfide bond</keyword>
<dbReference type="InterPro" id="IPR016186">
    <property type="entry name" value="C-type_lectin-like/link_sf"/>
</dbReference>
<feature type="domain" description="EGF-like" evidence="6">
    <location>
        <begin position="152"/>
        <end position="188"/>
    </location>
</feature>
<feature type="signal peptide" evidence="5">
    <location>
        <begin position="1"/>
        <end position="20"/>
    </location>
</feature>
<dbReference type="SMART" id="SM00034">
    <property type="entry name" value="CLECT"/>
    <property type="match status" value="1"/>
</dbReference>
<dbReference type="CDD" id="cd00037">
    <property type="entry name" value="CLECT"/>
    <property type="match status" value="1"/>
</dbReference>
<dbReference type="PROSITE" id="PS01187">
    <property type="entry name" value="EGF_CA"/>
    <property type="match status" value="2"/>
</dbReference>
<evidence type="ECO:0000256" key="5">
    <source>
        <dbReference type="SAM" id="SignalP"/>
    </source>
</evidence>
<dbReference type="PROSITE" id="PS00010">
    <property type="entry name" value="ASX_HYDROXYL"/>
    <property type="match status" value="2"/>
</dbReference>
<organism>
    <name type="scientific">Branchiostoma floridae</name>
    <name type="common">Florida lancelet</name>
    <name type="synonym">Amphioxus</name>
    <dbReference type="NCBI Taxonomy" id="7739"/>
    <lineage>
        <taxon>Eukaryota</taxon>
        <taxon>Metazoa</taxon>
        <taxon>Chordata</taxon>
        <taxon>Cephalochordata</taxon>
        <taxon>Leptocardii</taxon>
        <taxon>Amphioxiformes</taxon>
        <taxon>Branchiostomatidae</taxon>
        <taxon>Branchiostoma</taxon>
    </lineage>
</organism>
<dbReference type="Pfam" id="PF12661">
    <property type="entry name" value="hEGF"/>
    <property type="match status" value="1"/>
</dbReference>
<dbReference type="AlphaFoldDB" id="C3ZK82"/>
<dbReference type="InterPro" id="IPR013032">
    <property type="entry name" value="EGF-like_CS"/>
</dbReference>
<feature type="disulfide bond" evidence="4">
    <location>
        <begin position="178"/>
        <end position="187"/>
    </location>
</feature>
<dbReference type="FunFam" id="3.10.100.10:FF:000107">
    <property type="entry name" value="Uncharacterized protein"/>
    <property type="match status" value="1"/>
</dbReference>
<comment type="caution">
    <text evidence="4">Lacks conserved residue(s) required for the propagation of feature annotation.</text>
</comment>
<dbReference type="InterPro" id="IPR000742">
    <property type="entry name" value="EGF"/>
</dbReference>
<dbReference type="InterPro" id="IPR001881">
    <property type="entry name" value="EGF-like_Ca-bd_dom"/>
</dbReference>
<dbReference type="EMBL" id="GG666636">
    <property type="protein sequence ID" value="EEN46981.1"/>
    <property type="molecule type" value="Genomic_DNA"/>
</dbReference>
<feature type="disulfide bond" evidence="4">
    <location>
        <begin position="337"/>
        <end position="346"/>
    </location>
</feature>
<dbReference type="PRINTS" id="PR00010">
    <property type="entry name" value="EGFBLOOD"/>
</dbReference>
<feature type="domain" description="C-type lectin" evidence="7">
    <location>
        <begin position="192"/>
        <end position="307"/>
    </location>
</feature>
<evidence type="ECO:0000256" key="3">
    <source>
        <dbReference type="ARBA" id="ARBA00023157"/>
    </source>
</evidence>
<evidence type="ECO:0000256" key="2">
    <source>
        <dbReference type="ARBA" id="ARBA00022737"/>
    </source>
</evidence>
<dbReference type="FunFam" id="2.10.25.10:FF:000814">
    <property type="entry name" value="Sushi, von Willebrand factor type A, EGF and pentraxin domain-containing protein 1"/>
    <property type="match status" value="1"/>
</dbReference>
<dbReference type="PANTHER" id="PTHR12916">
    <property type="entry name" value="CYTOCHROME C OXIDASE POLYPEPTIDE VIC-2"/>
    <property type="match status" value="1"/>
</dbReference>
<proteinExistence type="predicted"/>
<dbReference type="Gene3D" id="2.10.25.10">
    <property type="entry name" value="Laminin"/>
    <property type="match status" value="3"/>
</dbReference>
<evidence type="ECO:0000256" key="1">
    <source>
        <dbReference type="ARBA" id="ARBA00022536"/>
    </source>
</evidence>
<dbReference type="InParanoid" id="C3ZK82"/>
<feature type="chain" id="PRO_5002934730" description="Fibropellin-1-like" evidence="5">
    <location>
        <begin position="21"/>
        <end position="422"/>
    </location>
</feature>
<dbReference type="Pfam" id="PF00008">
    <property type="entry name" value="EGF"/>
    <property type="match status" value="1"/>
</dbReference>
<evidence type="ECO:0000259" key="6">
    <source>
        <dbReference type="PROSITE" id="PS50026"/>
    </source>
</evidence>
<dbReference type="Gene3D" id="3.10.100.10">
    <property type="entry name" value="Mannose-Binding Protein A, subunit A"/>
    <property type="match status" value="1"/>
</dbReference>
<dbReference type="SMART" id="SM00179">
    <property type="entry name" value="EGF_CA"/>
    <property type="match status" value="2"/>
</dbReference>
<dbReference type="PROSITE" id="PS01186">
    <property type="entry name" value="EGF_2"/>
    <property type="match status" value="3"/>
</dbReference>
<dbReference type="FunFam" id="2.10.25.10:FF:000712">
    <property type="entry name" value="Uncharacterized protein"/>
    <property type="match status" value="1"/>
</dbReference>
<evidence type="ECO:0000259" key="7">
    <source>
        <dbReference type="PROSITE" id="PS50041"/>
    </source>
</evidence>
<dbReference type="CDD" id="cd00054">
    <property type="entry name" value="EGF_CA"/>
    <property type="match status" value="2"/>
</dbReference>
<dbReference type="SMART" id="SM00181">
    <property type="entry name" value="EGF"/>
    <property type="match status" value="3"/>
</dbReference>
<dbReference type="PROSITE" id="PS00022">
    <property type="entry name" value="EGF_1"/>
    <property type="match status" value="3"/>
</dbReference>
<dbReference type="PROSITE" id="PS50041">
    <property type="entry name" value="C_TYPE_LECTIN_2"/>
    <property type="match status" value="1"/>
</dbReference>
<dbReference type="eggNOG" id="KOG1217">
    <property type="taxonomic scope" value="Eukaryota"/>
</dbReference>
<keyword evidence="5" id="KW-0732">Signal</keyword>
<dbReference type="GO" id="GO:0005509">
    <property type="term" value="F:calcium ion binding"/>
    <property type="evidence" value="ECO:0007669"/>
    <property type="project" value="InterPro"/>
</dbReference>
<gene>
    <name evidence="8" type="ORF">BRAFLDRAFT_69479</name>
</gene>
<reference evidence="8" key="1">
    <citation type="journal article" date="2008" name="Nature">
        <title>The amphioxus genome and the evolution of the chordate karyotype.</title>
        <authorList>
            <consortium name="US DOE Joint Genome Institute (JGI-PGF)"/>
            <person name="Putnam N.H."/>
            <person name="Butts T."/>
            <person name="Ferrier D.E.K."/>
            <person name="Furlong R.F."/>
            <person name="Hellsten U."/>
            <person name="Kawashima T."/>
            <person name="Robinson-Rechavi M."/>
            <person name="Shoguchi E."/>
            <person name="Terry A."/>
            <person name="Yu J.-K."/>
            <person name="Benito-Gutierrez E.L."/>
            <person name="Dubchak I."/>
            <person name="Garcia-Fernandez J."/>
            <person name="Gibson-Brown J.J."/>
            <person name="Grigoriev I.V."/>
            <person name="Horton A.C."/>
            <person name="de Jong P.J."/>
            <person name="Jurka J."/>
            <person name="Kapitonov V.V."/>
            <person name="Kohara Y."/>
            <person name="Kuroki Y."/>
            <person name="Lindquist E."/>
            <person name="Lucas S."/>
            <person name="Osoegawa K."/>
            <person name="Pennacchio L.A."/>
            <person name="Salamov A.A."/>
            <person name="Satou Y."/>
            <person name="Sauka-Spengler T."/>
            <person name="Schmutz J."/>
            <person name="Shin-I T."/>
            <person name="Toyoda A."/>
            <person name="Bronner-Fraser M."/>
            <person name="Fujiyama A."/>
            <person name="Holland L.Z."/>
            <person name="Holland P.W.H."/>
            <person name="Satoh N."/>
            <person name="Rokhsar D.S."/>
        </authorList>
    </citation>
    <scope>NUCLEOTIDE SEQUENCE [LARGE SCALE GENOMIC DNA]</scope>
    <source>
        <strain evidence="8">S238N-H82</strain>
        <tissue evidence="8">Testes</tissue>
    </source>
</reference>
<dbReference type="PANTHER" id="PTHR12916:SF9">
    <property type="entry name" value="NEUROGENIC LOCUS NOTCH HOMOLOG PROTEIN 1-RELATED"/>
    <property type="match status" value="1"/>
</dbReference>
<dbReference type="InterPro" id="IPR018097">
    <property type="entry name" value="EGF_Ca-bd_CS"/>
</dbReference>
<dbReference type="InterPro" id="IPR016187">
    <property type="entry name" value="CTDL_fold"/>
</dbReference>
<dbReference type="FunFam" id="2.10.25.10:FF:000754">
    <property type="entry name" value="Predicted protein"/>
    <property type="match status" value="1"/>
</dbReference>
<keyword evidence="1 4" id="KW-0245">EGF-like domain</keyword>
<feature type="domain" description="EGF-like" evidence="6">
    <location>
        <begin position="349"/>
        <end position="385"/>
    </location>
</feature>
<dbReference type="PROSITE" id="PS50026">
    <property type="entry name" value="EGF_3"/>
    <property type="match status" value="3"/>
</dbReference>
<protein>
    <recommendedName>
        <fullName evidence="9">Fibropellin-1-like</fullName>
    </recommendedName>
</protein>
<dbReference type="SUPFAM" id="SSF57196">
    <property type="entry name" value="EGF/Laminin"/>
    <property type="match status" value="3"/>
</dbReference>
<name>C3ZK82_BRAFL</name>